<keyword evidence="5 9" id="KW-0378">Hydrolase</keyword>
<dbReference type="InterPro" id="IPR002933">
    <property type="entry name" value="Peptidase_M20"/>
</dbReference>
<dbReference type="PANTHER" id="PTHR43808">
    <property type="entry name" value="ACETYLORNITHINE DEACETYLASE"/>
    <property type="match status" value="1"/>
</dbReference>
<sequence>MTRIDWRLEVEKRKDALLAMTQEFLQINSVYDETTITKKQPFGKGIDQALAYLLDKAESYAFSVKNIDGYAGKVELGEGEESVGILCHIDVVPAGEGWTSPPFSAESRDGRIYARGAIDNKGPTIAAFFALCLVKELELPLEKRVQLILGTDEERDWRCVEHYFKHEEMPTVGFAPDADFPIIHAEKGIADVLFEWQAEKGAASVLELSSFTAGERLNMVPDRASAEILGERAELDRLERLFRKHLLEQQHNGEAVFAENGRLILIYEGVAAHGSTPESGSNAGVELAAFLAPFSFQEQAVSYLQMITSLFHNDRRGEALGIAMEDQVSGPLTVNSSLFTWNEKEAGFGLNIRYPVTVDGQICLQRLEQKMSEYGAKMVVKDHMTPSYVDAQHPLVRTLQAVYQRQMGEEPTLLSTGGGTYARTLATGVAFGPLFPGRKDVAHQKDEYIEIEDLLKATALYAEAIYELAGGCQKE</sequence>
<dbReference type="GO" id="GO:0008270">
    <property type="term" value="F:zinc ion binding"/>
    <property type="evidence" value="ECO:0007669"/>
    <property type="project" value="InterPro"/>
</dbReference>
<dbReference type="GO" id="GO:0006508">
    <property type="term" value="P:proteolysis"/>
    <property type="evidence" value="ECO:0007669"/>
    <property type="project" value="UniProtKB-KW"/>
</dbReference>
<dbReference type="GO" id="GO:0008237">
    <property type="term" value="F:metallopeptidase activity"/>
    <property type="evidence" value="ECO:0007669"/>
    <property type="project" value="UniProtKB-KW"/>
</dbReference>
<accession>A0A9X2IQ08</accession>
<protein>
    <submittedName>
        <fullName evidence="9">Dipeptidase PepV</fullName>
        <ecNumber evidence="9">3.4.13.-</ecNumber>
    </submittedName>
</protein>
<dbReference type="NCBIfam" id="TIGR01887">
    <property type="entry name" value="dipeptidaselike"/>
    <property type="match status" value="1"/>
</dbReference>
<dbReference type="GO" id="GO:0016805">
    <property type="term" value="F:dipeptidase activity"/>
    <property type="evidence" value="ECO:0007669"/>
    <property type="project" value="UniProtKB-KW"/>
</dbReference>
<dbReference type="EMBL" id="JAMBOL010000011">
    <property type="protein sequence ID" value="MCM3714967.1"/>
    <property type="molecule type" value="Genomic_DNA"/>
</dbReference>
<dbReference type="InterPro" id="IPR036264">
    <property type="entry name" value="Bact_exopeptidase_dim_dom"/>
</dbReference>
<evidence type="ECO:0000256" key="6">
    <source>
        <dbReference type="ARBA" id="ARBA00022833"/>
    </source>
</evidence>
<organism evidence="9 10">
    <name type="scientific">Halalkalibacter oceani</name>
    <dbReference type="NCBI Taxonomy" id="1653776"/>
    <lineage>
        <taxon>Bacteria</taxon>
        <taxon>Bacillati</taxon>
        <taxon>Bacillota</taxon>
        <taxon>Bacilli</taxon>
        <taxon>Bacillales</taxon>
        <taxon>Bacillaceae</taxon>
        <taxon>Halalkalibacter</taxon>
    </lineage>
</organism>
<keyword evidence="10" id="KW-1185">Reference proteome</keyword>
<dbReference type="SUPFAM" id="SSF55031">
    <property type="entry name" value="Bacterial exopeptidase dimerisation domain"/>
    <property type="match status" value="1"/>
</dbReference>
<evidence type="ECO:0000313" key="10">
    <source>
        <dbReference type="Proteomes" id="UP001139179"/>
    </source>
</evidence>
<reference evidence="9" key="1">
    <citation type="submission" date="2022-05" db="EMBL/GenBank/DDBJ databases">
        <title>Comparative Genomics of Spacecraft Associated Microbes.</title>
        <authorList>
            <person name="Tran M.T."/>
            <person name="Wright A."/>
            <person name="Seuylemezian A."/>
            <person name="Eisen J."/>
            <person name="Coil D."/>
        </authorList>
    </citation>
    <scope>NUCLEOTIDE SEQUENCE</scope>
    <source>
        <strain evidence="9">214.1.1</strain>
    </source>
</reference>
<evidence type="ECO:0000256" key="3">
    <source>
        <dbReference type="ARBA" id="ARBA00022670"/>
    </source>
</evidence>
<keyword evidence="3" id="KW-0645">Protease</keyword>
<dbReference type="EC" id="3.4.13.-" evidence="9"/>
<dbReference type="InterPro" id="IPR010964">
    <property type="entry name" value="M20A_pepV-rel"/>
</dbReference>
<dbReference type="GO" id="GO:0006526">
    <property type="term" value="P:L-arginine biosynthetic process"/>
    <property type="evidence" value="ECO:0007669"/>
    <property type="project" value="TreeGrafter"/>
</dbReference>
<dbReference type="RefSeq" id="WP_251223736.1">
    <property type="nucleotide sequence ID" value="NZ_JAMBOL010000011.1"/>
</dbReference>
<dbReference type="SUPFAM" id="SSF53187">
    <property type="entry name" value="Zn-dependent exopeptidases"/>
    <property type="match status" value="1"/>
</dbReference>
<dbReference type="Gene3D" id="3.30.70.360">
    <property type="match status" value="2"/>
</dbReference>
<dbReference type="InterPro" id="IPR050072">
    <property type="entry name" value="Peptidase_M20A"/>
</dbReference>
<evidence type="ECO:0000313" key="9">
    <source>
        <dbReference type="EMBL" id="MCM3714967.1"/>
    </source>
</evidence>
<keyword evidence="6" id="KW-0862">Zinc</keyword>
<keyword evidence="7 9" id="KW-0224">Dipeptidase</keyword>
<dbReference type="PANTHER" id="PTHR43808:SF31">
    <property type="entry name" value="N-ACETYL-L-CITRULLINE DEACETYLASE"/>
    <property type="match status" value="1"/>
</dbReference>
<dbReference type="AlphaFoldDB" id="A0A9X2IQ08"/>
<evidence type="ECO:0000256" key="4">
    <source>
        <dbReference type="ARBA" id="ARBA00022723"/>
    </source>
</evidence>
<comment type="similarity">
    <text evidence="2">Belongs to the peptidase M20A family.</text>
</comment>
<keyword evidence="8" id="KW-0482">Metalloprotease</keyword>
<keyword evidence="4" id="KW-0479">Metal-binding</keyword>
<comment type="caution">
    <text evidence="9">The sequence shown here is derived from an EMBL/GenBank/DDBJ whole genome shotgun (WGS) entry which is preliminary data.</text>
</comment>
<dbReference type="CDD" id="cd03888">
    <property type="entry name" value="M20_PepV"/>
    <property type="match status" value="1"/>
</dbReference>
<proteinExistence type="inferred from homology"/>
<gene>
    <name evidence="9" type="primary">pepV</name>
    <name evidence="9" type="ORF">M3202_12835</name>
</gene>
<dbReference type="Gene3D" id="3.40.630.10">
    <property type="entry name" value="Zn peptidases"/>
    <property type="match status" value="1"/>
</dbReference>
<evidence type="ECO:0000256" key="8">
    <source>
        <dbReference type="ARBA" id="ARBA00023049"/>
    </source>
</evidence>
<evidence type="ECO:0000256" key="7">
    <source>
        <dbReference type="ARBA" id="ARBA00022997"/>
    </source>
</evidence>
<name>A0A9X2IQ08_9BACI</name>
<dbReference type="GO" id="GO:0008777">
    <property type="term" value="F:acetylornithine deacetylase activity"/>
    <property type="evidence" value="ECO:0007669"/>
    <property type="project" value="TreeGrafter"/>
</dbReference>
<evidence type="ECO:0000256" key="5">
    <source>
        <dbReference type="ARBA" id="ARBA00022801"/>
    </source>
</evidence>
<dbReference type="NCBIfam" id="NF005591">
    <property type="entry name" value="PRK07318.1"/>
    <property type="match status" value="1"/>
</dbReference>
<evidence type="ECO:0000256" key="2">
    <source>
        <dbReference type="ARBA" id="ARBA00006247"/>
    </source>
</evidence>
<evidence type="ECO:0000256" key="1">
    <source>
        <dbReference type="ARBA" id="ARBA00001947"/>
    </source>
</evidence>
<comment type="cofactor">
    <cofactor evidence="1">
        <name>Zn(2+)</name>
        <dbReference type="ChEBI" id="CHEBI:29105"/>
    </cofactor>
</comment>
<dbReference type="Proteomes" id="UP001139179">
    <property type="component" value="Unassembled WGS sequence"/>
</dbReference>
<dbReference type="Pfam" id="PF01546">
    <property type="entry name" value="Peptidase_M20"/>
    <property type="match status" value="1"/>
</dbReference>